<dbReference type="InterPro" id="IPR024983">
    <property type="entry name" value="CHAT_dom"/>
</dbReference>
<accession>A0A8A4TRV5</accession>
<evidence type="ECO:0000313" key="4">
    <source>
        <dbReference type="Proteomes" id="UP000663929"/>
    </source>
</evidence>
<proteinExistence type="predicted"/>
<dbReference type="KEGG" id="scor:J3U87_04970"/>
<name>A0A8A4TRV5_SULCO</name>
<protein>
    <submittedName>
        <fullName evidence="3">CHAT domain-containing protein</fullName>
    </submittedName>
</protein>
<evidence type="ECO:0000313" key="3">
    <source>
        <dbReference type="EMBL" id="QTD51802.1"/>
    </source>
</evidence>
<sequence>MAAETVDLAFLVQERERAELFVQGSAMYSGSTQLERMASQAGLAIADPKAYGQRLFDASFGDGNLREGYRLAKTLAEERGHALRFQLMIHDSAPLHAHHLHWELGRAGEDHYCWGASPNLWFSRCPWLSKQPTEFRVEQPRLGVAVAAPTDVARYGLAHLDRRIVLDTFKKRLKRLAPRLALSVLDGRVTSDRLSEFCRDRGLHMLLLVAHGVQRASLATAEMVLEQRSGEALFVDQSRFGDLLDGCRSLRQVTLLTCSGAQITGTDPFSGIGPALVGRGIPTVIAMNSPISLNHALPFAQDFYQNLASNGCVDRAMAAARHKAYLQEPELPFWHAPLLYMRPRDGYIWRHADDDGRRKPDPMKRHSQEERPWHGGGVPGVLNALKGNRVEGAVIIENQTETGDKGHIVNDVDQNHVGSIKIANRIHRD</sequence>
<dbReference type="RefSeq" id="WP_237381923.1">
    <property type="nucleotide sequence ID" value="NZ_CP071793.1"/>
</dbReference>
<evidence type="ECO:0000259" key="2">
    <source>
        <dbReference type="Pfam" id="PF12770"/>
    </source>
</evidence>
<dbReference type="Pfam" id="PF12770">
    <property type="entry name" value="CHAT"/>
    <property type="match status" value="1"/>
</dbReference>
<gene>
    <name evidence="3" type="ORF">J3U87_04970</name>
</gene>
<keyword evidence="4" id="KW-1185">Reference proteome</keyword>
<evidence type="ECO:0000256" key="1">
    <source>
        <dbReference type="SAM" id="MobiDB-lite"/>
    </source>
</evidence>
<dbReference type="EMBL" id="CP071793">
    <property type="protein sequence ID" value="QTD51802.1"/>
    <property type="molecule type" value="Genomic_DNA"/>
</dbReference>
<dbReference type="Proteomes" id="UP000663929">
    <property type="component" value="Chromosome"/>
</dbReference>
<organism evidence="3 4">
    <name type="scientific">Sulfidibacter corallicola</name>
    <dbReference type="NCBI Taxonomy" id="2818388"/>
    <lineage>
        <taxon>Bacteria</taxon>
        <taxon>Pseudomonadati</taxon>
        <taxon>Acidobacteriota</taxon>
        <taxon>Holophagae</taxon>
        <taxon>Acanthopleuribacterales</taxon>
        <taxon>Acanthopleuribacteraceae</taxon>
        <taxon>Sulfidibacter</taxon>
    </lineage>
</organism>
<reference evidence="3" key="1">
    <citation type="submission" date="2021-03" db="EMBL/GenBank/DDBJ databases">
        <title>Acanthopleuribacteraceae sp. M133.</title>
        <authorList>
            <person name="Wang G."/>
        </authorList>
    </citation>
    <scope>NUCLEOTIDE SEQUENCE</scope>
    <source>
        <strain evidence="3">M133</strain>
    </source>
</reference>
<feature type="compositionally biased region" description="Basic and acidic residues" evidence="1">
    <location>
        <begin position="353"/>
        <end position="373"/>
    </location>
</feature>
<feature type="region of interest" description="Disordered" evidence="1">
    <location>
        <begin position="353"/>
        <end position="379"/>
    </location>
</feature>
<dbReference type="AlphaFoldDB" id="A0A8A4TRV5"/>
<feature type="domain" description="CHAT" evidence="2">
    <location>
        <begin position="173"/>
        <end position="329"/>
    </location>
</feature>